<dbReference type="PANTHER" id="PTHR36766:SF36">
    <property type="entry name" value="AAA+ ATPASE DOMAIN-CONTAINING PROTEIN"/>
    <property type="match status" value="1"/>
</dbReference>
<dbReference type="SUPFAM" id="SSF52540">
    <property type="entry name" value="P-loop containing nucleoside triphosphate hydrolases"/>
    <property type="match status" value="1"/>
</dbReference>
<protein>
    <recommendedName>
        <fullName evidence="2">NB-ARC domain-containing protein</fullName>
    </recommendedName>
</protein>
<dbReference type="Proteomes" id="UP000026962">
    <property type="component" value="Chromosome 10"/>
</dbReference>
<dbReference type="Gene3D" id="3.40.50.300">
    <property type="entry name" value="P-loop containing nucleotide triphosphate hydrolases"/>
    <property type="match status" value="1"/>
</dbReference>
<dbReference type="EnsemblPlants" id="OPUNC10G08710.1">
    <property type="protein sequence ID" value="OPUNC10G08710.1"/>
    <property type="gene ID" value="OPUNC10G08710"/>
</dbReference>
<dbReference type="Pfam" id="PF00931">
    <property type="entry name" value="NB-ARC"/>
    <property type="match status" value="1"/>
</dbReference>
<dbReference type="PRINTS" id="PR00364">
    <property type="entry name" value="DISEASERSIST"/>
</dbReference>
<dbReference type="InterPro" id="IPR027417">
    <property type="entry name" value="P-loop_NTPase"/>
</dbReference>
<evidence type="ECO:0000256" key="1">
    <source>
        <dbReference type="SAM" id="MobiDB-lite"/>
    </source>
</evidence>
<dbReference type="HOGENOM" id="CLU_514268_0_0_1"/>
<sequence>MAIVLDAFASYVGDLLKQVAQDELTLLLGVSGEIASLHERLQGWVRKLKVIMYDATDILDLCHLKAMQGGGGSSSSDVGCLDSLLFCLRNPLFAHDIGSRIKALNARLDAICKSAAAFSFLKLEAYEDMAAPRRSSAAADAVVGEKIEEDTKALVKRHANGKHKKQNAVMAVAVVGTGGIGKTTLAKKVFNDESIHEAFDKKIWLSVTQDMNEVELLRTALKSVGVAGDARESNKSLLVPALVDAIRDKRFFLVLDDVWSDRAWIGLLKTPFSHGAGGSRVLLTTHHDAVARGMQAAHPFHHDDKLCPDDAWSLLKKQAKLLMMHGHCSRSRPKCWRLGSCQKSQPEESRNLRSRRRRPPRRLGKQSKTDEEGADDGGEEPAAKKQKKPTKEVGENQSKSAEEGVECVQMELATEKQEKRTDEEGCEEDDKRNLCYGALEPYQVENSVDNRLDQSSIDSGPTADPESVYRAHVVDRTRDSTVQELMNSDNGTKKLDRELNAEIMKDVKLTKGAVARRISRIYNVAISRDS</sequence>
<dbReference type="STRING" id="4537.A0A0E0M7P9"/>
<evidence type="ECO:0000313" key="4">
    <source>
        <dbReference type="Proteomes" id="UP000026962"/>
    </source>
</evidence>
<evidence type="ECO:0000259" key="2">
    <source>
        <dbReference type="Pfam" id="PF00931"/>
    </source>
</evidence>
<feature type="domain" description="NB-ARC" evidence="2">
    <location>
        <begin position="165"/>
        <end position="319"/>
    </location>
</feature>
<dbReference type="PANTHER" id="PTHR36766">
    <property type="entry name" value="PLANT BROAD-SPECTRUM MILDEW RESISTANCE PROTEIN RPW8"/>
    <property type="match status" value="1"/>
</dbReference>
<feature type="region of interest" description="Disordered" evidence="1">
    <location>
        <begin position="340"/>
        <end position="429"/>
    </location>
</feature>
<reference evidence="3" key="2">
    <citation type="submission" date="2018-05" db="EMBL/GenBank/DDBJ databases">
        <title>OpunRS2 (Oryza punctata Reference Sequence Version 2).</title>
        <authorList>
            <person name="Zhang J."/>
            <person name="Kudrna D."/>
            <person name="Lee S."/>
            <person name="Talag J."/>
            <person name="Welchert J."/>
            <person name="Wing R.A."/>
        </authorList>
    </citation>
    <scope>NUCLEOTIDE SEQUENCE [LARGE SCALE GENOMIC DNA]</scope>
</reference>
<accession>A0A0E0M7P9</accession>
<proteinExistence type="predicted"/>
<dbReference type="AlphaFoldDB" id="A0A0E0M7P9"/>
<feature type="compositionally biased region" description="Basic residues" evidence="1">
    <location>
        <begin position="352"/>
        <end position="365"/>
    </location>
</feature>
<organism evidence="3">
    <name type="scientific">Oryza punctata</name>
    <name type="common">Red rice</name>
    <dbReference type="NCBI Taxonomy" id="4537"/>
    <lineage>
        <taxon>Eukaryota</taxon>
        <taxon>Viridiplantae</taxon>
        <taxon>Streptophyta</taxon>
        <taxon>Embryophyta</taxon>
        <taxon>Tracheophyta</taxon>
        <taxon>Spermatophyta</taxon>
        <taxon>Magnoliopsida</taxon>
        <taxon>Liliopsida</taxon>
        <taxon>Poales</taxon>
        <taxon>Poaceae</taxon>
        <taxon>BOP clade</taxon>
        <taxon>Oryzoideae</taxon>
        <taxon>Oryzeae</taxon>
        <taxon>Oryzinae</taxon>
        <taxon>Oryza</taxon>
    </lineage>
</organism>
<keyword evidence="4" id="KW-1185">Reference proteome</keyword>
<dbReference type="InterPro" id="IPR002182">
    <property type="entry name" value="NB-ARC"/>
</dbReference>
<evidence type="ECO:0000313" key="3">
    <source>
        <dbReference type="EnsemblPlants" id="OPUNC10G08710.1"/>
    </source>
</evidence>
<reference evidence="3" key="1">
    <citation type="submission" date="2015-04" db="UniProtKB">
        <authorList>
            <consortium name="EnsemblPlants"/>
        </authorList>
    </citation>
    <scope>IDENTIFICATION</scope>
</reference>
<name>A0A0E0M7P9_ORYPU</name>
<dbReference type="Gramene" id="OPUNC10G08710.1">
    <property type="protein sequence ID" value="OPUNC10G08710.1"/>
    <property type="gene ID" value="OPUNC10G08710"/>
</dbReference>
<dbReference type="GO" id="GO:0043531">
    <property type="term" value="F:ADP binding"/>
    <property type="evidence" value="ECO:0007669"/>
    <property type="project" value="InterPro"/>
</dbReference>
<dbReference type="eggNOG" id="KOG4658">
    <property type="taxonomic scope" value="Eukaryota"/>
</dbReference>
<feature type="compositionally biased region" description="Basic and acidic residues" evidence="1">
    <location>
        <begin position="413"/>
        <end position="429"/>
    </location>
</feature>